<keyword evidence="2 7" id="KW-0812">Transmembrane</keyword>
<feature type="transmembrane region" description="Helical" evidence="7">
    <location>
        <begin position="130"/>
        <end position="148"/>
    </location>
</feature>
<evidence type="ECO:0000259" key="8">
    <source>
        <dbReference type="PROSITE" id="PS50893"/>
    </source>
</evidence>
<dbReference type="Pfam" id="PF00664">
    <property type="entry name" value="ABC_membrane"/>
    <property type="match status" value="1"/>
</dbReference>
<comment type="subcellular location">
    <subcellularLocation>
        <location evidence="1">Cell membrane</location>
        <topology evidence="1">Multi-pass membrane protein</topology>
    </subcellularLocation>
</comment>
<evidence type="ECO:0000256" key="6">
    <source>
        <dbReference type="ARBA" id="ARBA00023136"/>
    </source>
</evidence>
<dbReference type="SUPFAM" id="SSF52540">
    <property type="entry name" value="P-loop containing nucleoside triphosphate hydrolases"/>
    <property type="match status" value="1"/>
</dbReference>
<dbReference type="InterPro" id="IPR039421">
    <property type="entry name" value="Type_1_exporter"/>
</dbReference>
<evidence type="ECO:0000256" key="7">
    <source>
        <dbReference type="SAM" id="Phobius"/>
    </source>
</evidence>
<dbReference type="Gene3D" id="3.40.50.300">
    <property type="entry name" value="P-loop containing nucleotide triphosphate hydrolases"/>
    <property type="match status" value="1"/>
</dbReference>
<dbReference type="InterPro" id="IPR003593">
    <property type="entry name" value="AAA+_ATPase"/>
</dbReference>
<organism evidence="10 11">
    <name type="scientific">Marinitoga aeolica</name>
    <dbReference type="NCBI Taxonomy" id="2809031"/>
    <lineage>
        <taxon>Bacteria</taxon>
        <taxon>Thermotogati</taxon>
        <taxon>Thermotogota</taxon>
        <taxon>Thermotogae</taxon>
        <taxon>Petrotogales</taxon>
        <taxon>Petrotogaceae</taxon>
        <taxon>Marinitoga</taxon>
    </lineage>
</organism>
<evidence type="ECO:0000313" key="10">
    <source>
        <dbReference type="EMBL" id="WGS64344.1"/>
    </source>
</evidence>
<feature type="domain" description="ABC transporter" evidence="8">
    <location>
        <begin position="328"/>
        <end position="528"/>
    </location>
</feature>
<dbReference type="SUPFAM" id="SSF90123">
    <property type="entry name" value="ABC transporter transmembrane region"/>
    <property type="match status" value="1"/>
</dbReference>
<dbReference type="InterPro" id="IPR011527">
    <property type="entry name" value="ABC1_TM_dom"/>
</dbReference>
<dbReference type="InterPro" id="IPR036640">
    <property type="entry name" value="ABC1_TM_sf"/>
</dbReference>
<dbReference type="Pfam" id="PF00005">
    <property type="entry name" value="ABC_tran"/>
    <property type="match status" value="1"/>
</dbReference>
<dbReference type="RefSeq" id="WP_280997924.1">
    <property type="nucleotide sequence ID" value="NZ_CP069362.1"/>
</dbReference>
<feature type="domain" description="ABC transmembrane type-1" evidence="9">
    <location>
        <begin position="17"/>
        <end position="298"/>
    </location>
</feature>
<dbReference type="PANTHER" id="PTHR43394">
    <property type="entry name" value="ATP-DEPENDENT PERMEASE MDL1, MITOCHONDRIAL"/>
    <property type="match status" value="1"/>
</dbReference>
<name>A0ABY8PP25_9BACT</name>
<dbReference type="PROSITE" id="PS50929">
    <property type="entry name" value="ABC_TM1F"/>
    <property type="match status" value="1"/>
</dbReference>
<dbReference type="InterPro" id="IPR017871">
    <property type="entry name" value="ABC_transporter-like_CS"/>
</dbReference>
<proteinExistence type="predicted"/>
<keyword evidence="11" id="KW-1185">Reference proteome</keyword>
<accession>A0ABY8PP25</accession>
<dbReference type="Proteomes" id="UP001232493">
    <property type="component" value="Chromosome"/>
</dbReference>
<evidence type="ECO:0000256" key="4">
    <source>
        <dbReference type="ARBA" id="ARBA00022840"/>
    </source>
</evidence>
<evidence type="ECO:0000256" key="3">
    <source>
        <dbReference type="ARBA" id="ARBA00022741"/>
    </source>
</evidence>
<evidence type="ECO:0000256" key="5">
    <source>
        <dbReference type="ARBA" id="ARBA00022989"/>
    </source>
</evidence>
<reference evidence="10 11" key="1">
    <citation type="submission" date="2021-02" db="EMBL/GenBank/DDBJ databases">
        <title>Characterization of Marinitoga sp. nov. str. BP5-C20A.</title>
        <authorList>
            <person name="Erauso G."/>
            <person name="Postec A."/>
        </authorList>
    </citation>
    <scope>NUCLEOTIDE SEQUENCE [LARGE SCALE GENOMIC DNA]</scope>
    <source>
        <strain evidence="10 11">BP5-C20A</strain>
    </source>
</reference>
<dbReference type="PROSITE" id="PS00211">
    <property type="entry name" value="ABC_TRANSPORTER_1"/>
    <property type="match status" value="1"/>
</dbReference>
<dbReference type="InterPro" id="IPR003439">
    <property type="entry name" value="ABC_transporter-like_ATP-bd"/>
</dbReference>
<keyword evidence="6 7" id="KW-0472">Membrane</keyword>
<sequence>MWKLLKNVGYKNLIIFFLAIIFGILSMIFQIGIPLQIKKIIDYTINNKDVKIQMIISLFLIYIASEITELISGILSTYTEASSEKELRKKLLKNIINNKSEKISEKGIGYIQTLIFDDIEIFLSIMNPRIVITSLYTLYILISGYIMFKINILYTAIIVFYLVSIFFHFKIAFKKNSEGFQKVQNTKRDLKAKVENLLKTRVDLYLYNKIKYFFEKQNKEFDEFTEKNKKAYSINHIYINMIPEYIRTISFSMILIISIYQLISKTITIGTFQMILNYSGTIFIVAQQLSIITSDISRALSNKNILLEYIENNKKNLSKISEEEINNILVENLSYGYNGTNLIENLSFSAYKNEIIIIKGKSGTGKTTLLDILSGRKEIGKGKIKINNDNNLEVKNIINKISYMTQNDYIFNESVYENISLGRNINKEIIREMLDFFSLKDIHLDYKLEKNGNNISGGQKSRILLARALTAKERKIILLDEPLNGVDKKTKQKILYGINKFLKDKIVIISTHDKDISKIGKIIDIEQFSSF</sequence>
<dbReference type="SMART" id="SM00382">
    <property type="entry name" value="AAA"/>
    <property type="match status" value="1"/>
</dbReference>
<evidence type="ECO:0000313" key="11">
    <source>
        <dbReference type="Proteomes" id="UP001232493"/>
    </source>
</evidence>
<keyword evidence="5 7" id="KW-1133">Transmembrane helix</keyword>
<dbReference type="Gene3D" id="1.20.1560.10">
    <property type="entry name" value="ABC transporter type 1, transmembrane domain"/>
    <property type="match status" value="1"/>
</dbReference>
<dbReference type="PROSITE" id="PS50893">
    <property type="entry name" value="ABC_TRANSPORTER_2"/>
    <property type="match status" value="1"/>
</dbReference>
<evidence type="ECO:0000259" key="9">
    <source>
        <dbReference type="PROSITE" id="PS50929"/>
    </source>
</evidence>
<keyword evidence="4 10" id="KW-0067">ATP-binding</keyword>
<protein>
    <submittedName>
        <fullName evidence="10">ABC transporter ATP-binding protein</fullName>
    </submittedName>
</protein>
<evidence type="ECO:0000256" key="1">
    <source>
        <dbReference type="ARBA" id="ARBA00004651"/>
    </source>
</evidence>
<dbReference type="InterPro" id="IPR027417">
    <property type="entry name" value="P-loop_NTPase"/>
</dbReference>
<feature type="transmembrane region" description="Helical" evidence="7">
    <location>
        <begin position="52"/>
        <end position="78"/>
    </location>
</feature>
<dbReference type="PANTHER" id="PTHR43394:SF1">
    <property type="entry name" value="ATP-BINDING CASSETTE SUB-FAMILY B MEMBER 10, MITOCHONDRIAL"/>
    <property type="match status" value="1"/>
</dbReference>
<gene>
    <name evidence="10" type="ORF">JRV97_08180</name>
</gene>
<evidence type="ECO:0000256" key="2">
    <source>
        <dbReference type="ARBA" id="ARBA00022692"/>
    </source>
</evidence>
<dbReference type="EMBL" id="CP069362">
    <property type="protein sequence ID" value="WGS64344.1"/>
    <property type="molecule type" value="Genomic_DNA"/>
</dbReference>
<feature type="transmembrane region" description="Helical" evidence="7">
    <location>
        <begin position="154"/>
        <end position="173"/>
    </location>
</feature>
<keyword evidence="3" id="KW-0547">Nucleotide-binding</keyword>
<dbReference type="GO" id="GO:0005524">
    <property type="term" value="F:ATP binding"/>
    <property type="evidence" value="ECO:0007669"/>
    <property type="project" value="UniProtKB-KW"/>
</dbReference>
<feature type="transmembrane region" description="Helical" evidence="7">
    <location>
        <begin position="12"/>
        <end position="32"/>
    </location>
</feature>